<dbReference type="RefSeq" id="WP_244489409.1">
    <property type="nucleotide sequence ID" value="NZ_BBWQ01000018.1"/>
</dbReference>
<reference evidence="7" key="1">
    <citation type="journal article" date="2015" name="Proc. Natl. Acad. Sci. U.S.A.">
        <title>Bacterial clade with the ribosomal RNA operon on a small plasmid rather than the chromosome.</title>
        <authorList>
            <person name="Anda M."/>
            <person name="Ohtsubo Y."/>
            <person name="Okubo T."/>
            <person name="Sugawara M."/>
            <person name="Nagata Y."/>
            <person name="Tsuda M."/>
            <person name="Minamisawa K."/>
            <person name="Mitsui H."/>
        </authorList>
    </citation>
    <scope>NUCLEOTIDE SEQUENCE</scope>
    <source>
        <strain evidence="7">DSM 21988</strain>
    </source>
</reference>
<dbReference type="CDD" id="cd07729">
    <property type="entry name" value="AHL_lactonase_MBL-fold"/>
    <property type="match status" value="1"/>
</dbReference>
<keyword evidence="5" id="KW-0862">Zinc</keyword>
<organism evidence="7">
    <name type="scientific">Aureimonas altamirensis</name>
    <dbReference type="NCBI Taxonomy" id="370622"/>
    <lineage>
        <taxon>Bacteria</taxon>
        <taxon>Pseudomonadati</taxon>
        <taxon>Pseudomonadota</taxon>
        <taxon>Alphaproteobacteria</taxon>
        <taxon>Hyphomicrobiales</taxon>
        <taxon>Aurantimonadaceae</taxon>
        <taxon>Aureimonas</taxon>
    </lineage>
</organism>
<dbReference type="EMBL" id="LC066371">
    <property type="protein sequence ID" value="BAT26331.1"/>
    <property type="molecule type" value="Genomic_DNA"/>
</dbReference>
<evidence type="ECO:0000313" key="7">
    <source>
        <dbReference type="EMBL" id="BAT26331.1"/>
    </source>
</evidence>
<dbReference type="PANTHER" id="PTHR42978:SF7">
    <property type="entry name" value="METALLO-HYDROLASE RV2300C-RELATED"/>
    <property type="match status" value="1"/>
</dbReference>
<accession>A0A0P0YYG1</accession>
<dbReference type="PANTHER" id="PTHR42978">
    <property type="entry name" value="QUORUM-QUENCHING LACTONASE YTNP-RELATED-RELATED"/>
    <property type="match status" value="1"/>
</dbReference>
<dbReference type="InterPro" id="IPR051013">
    <property type="entry name" value="MBL_superfamily_lactonases"/>
</dbReference>
<evidence type="ECO:0000256" key="2">
    <source>
        <dbReference type="ARBA" id="ARBA00007749"/>
    </source>
</evidence>
<dbReference type="SMART" id="SM00849">
    <property type="entry name" value="Lactamase_B"/>
    <property type="match status" value="1"/>
</dbReference>
<dbReference type="GO" id="GO:0016787">
    <property type="term" value="F:hydrolase activity"/>
    <property type="evidence" value="ECO:0007669"/>
    <property type="project" value="UniProtKB-KW"/>
</dbReference>
<evidence type="ECO:0000259" key="6">
    <source>
        <dbReference type="SMART" id="SM00849"/>
    </source>
</evidence>
<keyword evidence="4" id="KW-0378">Hydrolase</keyword>
<dbReference type="GO" id="GO:0046872">
    <property type="term" value="F:metal ion binding"/>
    <property type="evidence" value="ECO:0007669"/>
    <property type="project" value="UniProtKB-KW"/>
</dbReference>
<evidence type="ECO:0000256" key="1">
    <source>
        <dbReference type="ARBA" id="ARBA00001947"/>
    </source>
</evidence>
<dbReference type="InterPro" id="IPR001279">
    <property type="entry name" value="Metallo-B-lactamas"/>
</dbReference>
<keyword evidence="3" id="KW-0479">Metal-binding</keyword>
<comment type="cofactor">
    <cofactor evidence="1">
        <name>Zn(2+)</name>
        <dbReference type="ChEBI" id="CHEBI:29105"/>
    </cofactor>
</comment>
<evidence type="ECO:0000256" key="3">
    <source>
        <dbReference type="ARBA" id="ARBA00022723"/>
    </source>
</evidence>
<dbReference type="Pfam" id="PF00753">
    <property type="entry name" value="Lactamase_B"/>
    <property type="match status" value="1"/>
</dbReference>
<dbReference type="Gene3D" id="3.60.15.10">
    <property type="entry name" value="Ribonuclease Z/Hydroxyacylglutathione hydrolase-like"/>
    <property type="match status" value="1"/>
</dbReference>
<evidence type="ECO:0000256" key="5">
    <source>
        <dbReference type="ARBA" id="ARBA00022833"/>
    </source>
</evidence>
<comment type="similarity">
    <text evidence="2">Belongs to the metallo-beta-lactamase superfamily.</text>
</comment>
<dbReference type="AlphaFoldDB" id="A0A0P0YYG1"/>
<dbReference type="SUPFAM" id="SSF56281">
    <property type="entry name" value="Metallo-hydrolase/oxidoreductase"/>
    <property type="match status" value="1"/>
</dbReference>
<feature type="domain" description="Metallo-beta-lactamase" evidence="6">
    <location>
        <begin position="42"/>
        <end position="260"/>
    </location>
</feature>
<sequence>MSMSTTRPVPTWNVHVIEFARSKDQLVAGLVHDAYDEGRIDVPFSFVLARHGAHVALIDTGFMKEGSGQAMSEKFGVPFWISPLRMLGELGVAPDAVTDIVLSHAHFDHMGSIHQFPRARIHIQKRELLSWIEALAMPRQFGYLTEIINPDDLRNAFDASLEHRLNLVDGDLDNLLPGLHLRLGEGHTVGQQFVVLETQRGRLVISGDCVYSQRNICGHNHDGVYVPLANATGSVWDQLRTFDRINKEIEGDLSRLVILHDMQRWSHLPVEMEVEGFRIARAS</sequence>
<evidence type="ECO:0000256" key="4">
    <source>
        <dbReference type="ARBA" id="ARBA00022801"/>
    </source>
</evidence>
<dbReference type="InterPro" id="IPR036866">
    <property type="entry name" value="RibonucZ/Hydroxyglut_hydro"/>
</dbReference>
<name>A0A0P0YYG1_9HYPH</name>
<proteinExistence type="inferred from homology"/>
<protein>
    <recommendedName>
        <fullName evidence="6">Metallo-beta-lactamase domain-containing protein</fullName>
    </recommendedName>
</protein>